<proteinExistence type="inferred from homology"/>
<dbReference type="InterPro" id="IPR016024">
    <property type="entry name" value="ARM-type_fold"/>
</dbReference>
<organism evidence="2 3">
    <name type="scientific">Nostoc favosum CHAB5714</name>
    <dbReference type="NCBI Taxonomy" id="2780399"/>
    <lineage>
        <taxon>Bacteria</taxon>
        <taxon>Bacillati</taxon>
        <taxon>Cyanobacteriota</taxon>
        <taxon>Cyanophyceae</taxon>
        <taxon>Nostocales</taxon>
        <taxon>Nostocaceae</taxon>
        <taxon>Nostoc</taxon>
        <taxon>Nostoc favosum</taxon>
    </lineage>
</organism>
<comment type="similarity">
    <text evidence="1">Belongs to the CpcE/RpcE/PecE family.</text>
</comment>
<name>A0ABS8IJ35_9NOSO</name>
<evidence type="ECO:0000256" key="1">
    <source>
        <dbReference type="ARBA" id="ARBA00009299"/>
    </source>
</evidence>
<reference evidence="2 3" key="1">
    <citation type="journal article" date="2021" name="Microorganisms">
        <title>Genome Evolution of Filamentous Cyanobacterium Nostoc Species: From Facultative Symbiosis to Free Living.</title>
        <authorList>
            <person name="Huo D."/>
            <person name="Li H."/>
            <person name="Cai F."/>
            <person name="Guo X."/>
            <person name="Qiao Z."/>
            <person name="Wang W."/>
            <person name="Yu G."/>
            <person name="Li R."/>
        </authorList>
    </citation>
    <scope>NUCLEOTIDE SEQUENCE [LARGE SCALE GENOMIC DNA]</scope>
    <source>
        <strain evidence="2 3">CHAB 5714</strain>
    </source>
</reference>
<evidence type="ECO:0008006" key="4">
    <source>
        <dbReference type="Google" id="ProtNLM"/>
    </source>
</evidence>
<evidence type="ECO:0000313" key="3">
    <source>
        <dbReference type="Proteomes" id="UP001199525"/>
    </source>
</evidence>
<gene>
    <name evidence="2" type="ORF">LC586_34495</name>
</gene>
<dbReference type="Proteomes" id="UP001199525">
    <property type="component" value="Unassembled WGS sequence"/>
</dbReference>
<comment type="caution">
    <text evidence="2">The sequence shown here is derived from an EMBL/GenBank/DDBJ whole genome shotgun (WGS) entry which is preliminary data.</text>
</comment>
<sequence length="442" mass="50876">MANSANYSELVENGFPTNNLIELVENLEQRGFISEEFRSDTASALEKIAERNQGLPKSILSRLENWLLTHPKPELNDYRSKEEETSHQLQSSIVFNTTTSHTLPSGRGSIVRAIAAGYLEQNPPDLQNWARVIKSRLEIEPHPAVWVDILTQMPPLLNGDRTQATQLFDAVIRNCPEVLRYRWALYFLSRTVGWFEPKETVQGWLEMLWADGSNFCRQVYGELLFIHYFQYQDEWSVAKIDHYLANQNDEAVLCGLAHVASHLWIQKRCRTKAAEILYNLAPSNIEVIQSIVASVFFQSREHFELDSGMRLLIQAVCKNKQLLLKAASDIIEIIENNSFVDTEPQLVSEICQSLLSQLGKKLDNPTRSLVFAAESLTTLAIQLHRQNKYREIGLKIFEQLLSLNLRETRSALEVLDRKPNRLSFYQAPRRRRRRRQIPSGNN</sequence>
<protein>
    <recommendedName>
        <fullName evidence="4">HEAT repeat domain-containing protein</fullName>
    </recommendedName>
</protein>
<dbReference type="EMBL" id="JAIVFQ010000110">
    <property type="protein sequence ID" value="MCC5604143.1"/>
    <property type="molecule type" value="Genomic_DNA"/>
</dbReference>
<keyword evidence="3" id="KW-1185">Reference proteome</keyword>
<dbReference type="SUPFAM" id="SSF48371">
    <property type="entry name" value="ARM repeat"/>
    <property type="match status" value="1"/>
</dbReference>
<evidence type="ECO:0000313" key="2">
    <source>
        <dbReference type="EMBL" id="MCC5604143.1"/>
    </source>
</evidence>
<dbReference type="RefSeq" id="WP_229489968.1">
    <property type="nucleotide sequence ID" value="NZ_JAIVFQ010000110.1"/>
</dbReference>
<accession>A0ABS8IJ35</accession>